<evidence type="ECO:0000313" key="9">
    <source>
        <dbReference type="EMBL" id="CAG7733091.1"/>
    </source>
</evidence>
<feature type="non-terminal residue" evidence="9">
    <location>
        <position position="1"/>
    </location>
</feature>
<gene>
    <name evidence="9" type="ORF">AFUS01_LOCUS21559</name>
</gene>
<comment type="similarity">
    <text evidence="2 7">Belongs to the XK family.</text>
</comment>
<feature type="transmembrane region" description="Helical" evidence="7">
    <location>
        <begin position="64"/>
        <end position="83"/>
    </location>
</feature>
<name>A0A8J2KWL3_9HEXA</name>
<reference evidence="9" key="1">
    <citation type="submission" date="2021-06" db="EMBL/GenBank/DDBJ databases">
        <authorList>
            <person name="Hodson N. C."/>
            <person name="Mongue J. A."/>
            <person name="Jaron S. K."/>
        </authorList>
    </citation>
    <scope>NUCLEOTIDE SEQUENCE</scope>
</reference>
<keyword evidence="3" id="KW-1003">Cell membrane</keyword>
<dbReference type="Pfam" id="PF09815">
    <property type="entry name" value="XK-related"/>
    <property type="match status" value="1"/>
</dbReference>
<evidence type="ECO:0000256" key="4">
    <source>
        <dbReference type="ARBA" id="ARBA00022692"/>
    </source>
</evidence>
<dbReference type="InterPro" id="IPR050895">
    <property type="entry name" value="XK-related_scramblase"/>
</dbReference>
<evidence type="ECO:0000256" key="7">
    <source>
        <dbReference type="RuleBase" id="RU910716"/>
    </source>
</evidence>
<dbReference type="AlphaFoldDB" id="A0A8J2KWL3"/>
<protein>
    <recommendedName>
        <fullName evidence="7">XK-related protein</fullName>
    </recommendedName>
</protein>
<evidence type="ECO:0000256" key="3">
    <source>
        <dbReference type="ARBA" id="ARBA00022475"/>
    </source>
</evidence>
<feature type="transmembrane region" description="Helical" evidence="7">
    <location>
        <begin position="12"/>
        <end position="33"/>
    </location>
</feature>
<dbReference type="EMBL" id="CAJVCH010242757">
    <property type="protein sequence ID" value="CAG7733091.1"/>
    <property type="molecule type" value="Genomic_DNA"/>
</dbReference>
<feature type="region of interest" description="Disordered" evidence="8">
    <location>
        <begin position="169"/>
        <end position="197"/>
    </location>
</feature>
<sequence>SRVCALAFFASSHPLLIGPICTLHWAIMLFWLVRLESETNLVQQTNTAQANESTPERCQSPLEILSSFVMNAIFAFVYVFVYFNVTEEPTRRKYWLFYIVILVQNTVFIFSSIDSATHAEVYWTMVISYGFFFLGFAFMFIYFKWFHPSLKFATVDGALRHMIDLSPPRNSEVSVQNSGPICNGNASRAENPQESSN</sequence>
<evidence type="ECO:0000256" key="8">
    <source>
        <dbReference type="SAM" id="MobiDB-lite"/>
    </source>
</evidence>
<dbReference type="Proteomes" id="UP000708208">
    <property type="component" value="Unassembled WGS sequence"/>
</dbReference>
<dbReference type="GO" id="GO:0005886">
    <property type="term" value="C:plasma membrane"/>
    <property type="evidence" value="ECO:0007669"/>
    <property type="project" value="UniProtKB-SubCell"/>
</dbReference>
<comment type="caution">
    <text evidence="9">The sequence shown here is derived from an EMBL/GenBank/DDBJ whole genome shotgun (WGS) entry which is preliminary data.</text>
</comment>
<evidence type="ECO:0000256" key="1">
    <source>
        <dbReference type="ARBA" id="ARBA00004651"/>
    </source>
</evidence>
<accession>A0A8J2KWL3</accession>
<evidence type="ECO:0000256" key="6">
    <source>
        <dbReference type="ARBA" id="ARBA00023136"/>
    </source>
</evidence>
<evidence type="ECO:0000256" key="2">
    <source>
        <dbReference type="ARBA" id="ARBA00008789"/>
    </source>
</evidence>
<dbReference type="PANTHER" id="PTHR16024:SF6">
    <property type="entry name" value="XK-RELATED PROTEIN"/>
    <property type="match status" value="1"/>
</dbReference>
<dbReference type="InterPro" id="IPR018629">
    <property type="entry name" value="XK-rel"/>
</dbReference>
<proteinExistence type="inferred from homology"/>
<evidence type="ECO:0000313" key="10">
    <source>
        <dbReference type="Proteomes" id="UP000708208"/>
    </source>
</evidence>
<feature type="transmembrane region" description="Helical" evidence="7">
    <location>
        <begin position="121"/>
        <end position="143"/>
    </location>
</feature>
<keyword evidence="5 7" id="KW-1133">Transmembrane helix</keyword>
<evidence type="ECO:0000256" key="5">
    <source>
        <dbReference type="ARBA" id="ARBA00022989"/>
    </source>
</evidence>
<dbReference type="PANTHER" id="PTHR16024">
    <property type="entry name" value="XK-RELATED PROTEIN"/>
    <property type="match status" value="1"/>
</dbReference>
<keyword evidence="6 7" id="KW-0472">Membrane</keyword>
<organism evidence="9 10">
    <name type="scientific">Allacma fusca</name>
    <dbReference type="NCBI Taxonomy" id="39272"/>
    <lineage>
        <taxon>Eukaryota</taxon>
        <taxon>Metazoa</taxon>
        <taxon>Ecdysozoa</taxon>
        <taxon>Arthropoda</taxon>
        <taxon>Hexapoda</taxon>
        <taxon>Collembola</taxon>
        <taxon>Symphypleona</taxon>
        <taxon>Sminthuridae</taxon>
        <taxon>Allacma</taxon>
    </lineage>
</organism>
<keyword evidence="4 7" id="KW-0812">Transmembrane</keyword>
<keyword evidence="10" id="KW-1185">Reference proteome</keyword>
<feature type="transmembrane region" description="Helical" evidence="7">
    <location>
        <begin position="95"/>
        <end position="115"/>
    </location>
</feature>
<comment type="subcellular location">
    <subcellularLocation>
        <location evidence="1">Cell membrane</location>
        <topology evidence="1">Multi-pass membrane protein</topology>
    </subcellularLocation>
    <subcellularLocation>
        <location evidence="7">Membrane</location>
        <topology evidence="7">Multi-pass membrane protein</topology>
    </subcellularLocation>
</comment>